<protein>
    <submittedName>
        <fullName evidence="1">Uncharacterized protein</fullName>
    </submittedName>
</protein>
<organism evidence="1">
    <name type="scientific">marine sediment metagenome</name>
    <dbReference type="NCBI Taxonomy" id="412755"/>
    <lineage>
        <taxon>unclassified sequences</taxon>
        <taxon>metagenomes</taxon>
        <taxon>ecological metagenomes</taxon>
    </lineage>
</organism>
<evidence type="ECO:0000313" key="1">
    <source>
        <dbReference type="EMBL" id="KKL22695.1"/>
    </source>
</evidence>
<reference evidence="1" key="1">
    <citation type="journal article" date="2015" name="Nature">
        <title>Complex archaea that bridge the gap between prokaryotes and eukaryotes.</title>
        <authorList>
            <person name="Spang A."/>
            <person name="Saw J.H."/>
            <person name="Jorgensen S.L."/>
            <person name="Zaremba-Niedzwiedzka K."/>
            <person name="Martijn J."/>
            <person name="Lind A.E."/>
            <person name="van Eijk R."/>
            <person name="Schleper C."/>
            <person name="Guy L."/>
            <person name="Ettema T.J."/>
        </authorList>
    </citation>
    <scope>NUCLEOTIDE SEQUENCE</scope>
</reference>
<proteinExistence type="predicted"/>
<name>A0A0F9BLK8_9ZZZZ</name>
<dbReference type="EMBL" id="LAZR01037252">
    <property type="protein sequence ID" value="KKL22695.1"/>
    <property type="molecule type" value="Genomic_DNA"/>
</dbReference>
<accession>A0A0F9BLK8</accession>
<gene>
    <name evidence="1" type="ORF">LCGC14_2432850</name>
</gene>
<dbReference type="AlphaFoldDB" id="A0A0F9BLK8"/>
<comment type="caution">
    <text evidence="1">The sequence shown here is derived from an EMBL/GenBank/DDBJ whole genome shotgun (WGS) entry which is preliminary data.</text>
</comment>
<sequence>MISQVEARRRVKEVAREWDTLAEALRTPIVYHPGGWEDTVPGWLKEKVWQQRVAMIQNGGWSEATDAEVVCYLMTAGLTAPFDGDWTNIYTYEVALFMPQVRESLPDTPKVLSDYLQMQLRDLKHKIRGSQLKRRSKGRRGENMAKRKLVIEESDGSVILGIMQPDTDPVVETV</sequence>
<feature type="non-terminal residue" evidence="1">
    <location>
        <position position="174"/>
    </location>
</feature>